<accession>A0A2W4QZY3</accession>
<protein>
    <submittedName>
        <fullName evidence="7">Acetohydroxy acid synthase</fullName>
    </submittedName>
</protein>
<reference evidence="7 8" key="1">
    <citation type="journal article" date="2018" name="Aquat. Microb. Ecol.">
        <title>Gammaproteobacterial methanotrophs dominate.</title>
        <authorList>
            <person name="Rissanen A.J."/>
            <person name="Saarenheimo J."/>
            <person name="Tiirola M."/>
            <person name="Peura S."/>
            <person name="Aalto S.L."/>
            <person name="Karvinen A."/>
            <person name="Nykanen H."/>
        </authorList>
    </citation>
    <scope>NUCLEOTIDE SEQUENCE [LARGE SCALE GENOMIC DNA]</scope>
    <source>
        <strain evidence="7">AMbin10</strain>
    </source>
</reference>
<proteinExistence type="inferred from homology"/>
<dbReference type="SUPFAM" id="SSF52467">
    <property type="entry name" value="DHS-like NAD/FAD-binding domain"/>
    <property type="match status" value="1"/>
</dbReference>
<dbReference type="Proteomes" id="UP000249396">
    <property type="component" value="Unassembled WGS sequence"/>
</dbReference>
<dbReference type="GO" id="GO:0003984">
    <property type="term" value="F:acetolactate synthase activity"/>
    <property type="evidence" value="ECO:0007669"/>
    <property type="project" value="TreeGrafter"/>
</dbReference>
<dbReference type="GO" id="GO:0009099">
    <property type="term" value="P:L-valine biosynthetic process"/>
    <property type="evidence" value="ECO:0007669"/>
    <property type="project" value="TreeGrafter"/>
</dbReference>
<evidence type="ECO:0000259" key="5">
    <source>
        <dbReference type="Pfam" id="PF02775"/>
    </source>
</evidence>
<dbReference type="InterPro" id="IPR012000">
    <property type="entry name" value="Thiamin_PyroP_enz_cen_dom"/>
</dbReference>
<dbReference type="Gene3D" id="3.40.50.970">
    <property type="match status" value="2"/>
</dbReference>
<organism evidence="7 8">
    <name type="scientific">Candidatus Methylumidiphilus alinenensis</name>
    <dbReference type="NCBI Taxonomy" id="2202197"/>
    <lineage>
        <taxon>Bacteria</taxon>
        <taxon>Pseudomonadati</taxon>
        <taxon>Pseudomonadota</taxon>
        <taxon>Gammaproteobacteria</taxon>
        <taxon>Methylococcales</taxon>
        <taxon>Candidatus Methylumidiphilus</taxon>
    </lineage>
</organism>
<dbReference type="AlphaFoldDB" id="A0A2W4QZY3"/>
<evidence type="ECO:0000313" key="8">
    <source>
        <dbReference type="Proteomes" id="UP000249396"/>
    </source>
</evidence>
<evidence type="ECO:0000259" key="6">
    <source>
        <dbReference type="Pfam" id="PF02776"/>
    </source>
</evidence>
<dbReference type="InterPro" id="IPR029061">
    <property type="entry name" value="THDP-binding"/>
</dbReference>
<evidence type="ECO:0000259" key="4">
    <source>
        <dbReference type="Pfam" id="PF00205"/>
    </source>
</evidence>
<dbReference type="Pfam" id="PF02775">
    <property type="entry name" value="TPP_enzyme_C"/>
    <property type="match status" value="1"/>
</dbReference>
<dbReference type="GO" id="GO:0005948">
    <property type="term" value="C:acetolactate synthase complex"/>
    <property type="evidence" value="ECO:0007669"/>
    <property type="project" value="TreeGrafter"/>
</dbReference>
<evidence type="ECO:0000256" key="1">
    <source>
        <dbReference type="ARBA" id="ARBA00007812"/>
    </source>
</evidence>
<comment type="similarity">
    <text evidence="1 3">Belongs to the TPP enzyme family.</text>
</comment>
<dbReference type="InterPro" id="IPR045229">
    <property type="entry name" value="TPP_enz"/>
</dbReference>
<dbReference type="InterPro" id="IPR012001">
    <property type="entry name" value="Thiamin_PyroP_enz_TPP-bd_dom"/>
</dbReference>
<dbReference type="GO" id="GO:0050660">
    <property type="term" value="F:flavin adenine dinucleotide binding"/>
    <property type="evidence" value="ECO:0007669"/>
    <property type="project" value="TreeGrafter"/>
</dbReference>
<dbReference type="InterPro" id="IPR029035">
    <property type="entry name" value="DHS-like_NAD/FAD-binding_dom"/>
</dbReference>
<dbReference type="GO" id="GO:0009097">
    <property type="term" value="P:isoleucine biosynthetic process"/>
    <property type="evidence" value="ECO:0007669"/>
    <property type="project" value="TreeGrafter"/>
</dbReference>
<evidence type="ECO:0000313" key="7">
    <source>
        <dbReference type="EMBL" id="PZN75579.1"/>
    </source>
</evidence>
<dbReference type="CDD" id="cd00568">
    <property type="entry name" value="TPP_enzymes"/>
    <property type="match status" value="1"/>
</dbReference>
<dbReference type="InterPro" id="IPR000399">
    <property type="entry name" value="TPP-bd_CS"/>
</dbReference>
<dbReference type="Gene3D" id="3.40.50.1220">
    <property type="entry name" value="TPP-binding domain"/>
    <property type="match status" value="1"/>
</dbReference>
<dbReference type="Pfam" id="PF00205">
    <property type="entry name" value="TPP_enzyme_M"/>
    <property type="match status" value="1"/>
</dbReference>
<name>A0A2W4QZY3_9GAMM</name>
<feature type="domain" description="Thiamine pyrophosphate enzyme TPP-binding" evidence="5">
    <location>
        <begin position="422"/>
        <end position="575"/>
    </location>
</feature>
<dbReference type="SUPFAM" id="SSF52518">
    <property type="entry name" value="Thiamin diphosphate-binding fold (THDP-binding)"/>
    <property type="match status" value="2"/>
</dbReference>
<feature type="domain" description="Thiamine pyrophosphate enzyme N-terminal TPP-binding" evidence="6">
    <location>
        <begin position="16"/>
        <end position="125"/>
    </location>
</feature>
<dbReference type="GO" id="GO:0030976">
    <property type="term" value="F:thiamine pyrophosphate binding"/>
    <property type="evidence" value="ECO:0007669"/>
    <property type="project" value="InterPro"/>
</dbReference>
<evidence type="ECO:0000256" key="2">
    <source>
        <dbReference type="ARBA" id="ARBA00023052"/>
    </source>
</evidence>
<dbReference type="InterPro" id="IPR011766">
    <property type="entry name" value="TPP_enzyme_TPP-bd"/>
</dbReference>
<evidence type="ECO:0000256" key="3">
    <source>
        <dbReference type="RuleBase" id="RU362132"/>
    </source>
</evidence>
<dbReference type="CDD" id="cd07035">
    <property type="entry name" value="TPP_PYR_POX_like"/>
    <property type="match status" value="1"/>
</dbReference>
<keyword evidence="2 3" id="KW-0786">Thiamine pyrophosphate</keyword>
<dbReference type="Pfam" id="PF02776">
    <property type="entry name" value="TPP_enzyme_N"/>
    <property type="match status" value="1"/>
</dbReference>
<dbReference type="GO" id="GO:0000287">
    <property type="term" value="F:magnesium ion binding"/>
    <property type="evidence" value="ECO:0007669"/>
    <property type="project" value="InterPro"/>
</dbReference>
<comment type="caution">
    <text evidence="7">The sequence shown here is derived from an EMBL/GenBank/DDBJ whole genome shotgun (WGS) entry which is preliminary data.</text>
</comment>
<dbReference type="PANTHER" id="PTHR18968">
    <property type="entry name" value="THIAMINE PYROPHOSPHATE ENZYMES"/>
    <property type="match status" value="1"/>
</dbReference>
<sequence length="598" mass="65279">MDMQNFESYRQIGVPELVFKYLHREGVSHVFGLPGGYIYPFLKLLRGQSAEGIQLIISRHEEGAAFMADGYARVTGKLGVVFTTAGPGATNALTGVACAHKDHSPLLLISGCASTASLGLGAWQESSNAGVNTTEVFRHATAFSEFVSNVENFHIQFGKALKIVHSTPNRAAHLCVPLDVSNGVIQKADISASPLHSGGNLFQLRADSKIAGEAFQMLLDALNPVIYLGNGARQALQDPHFISNFLEFLGRHSIPVMTSPKAKGIFPGSHPLSLGVFGLSGNRTSEEFLAQIKPDALMVIGSSLNEWSSGRWSELLHCHKMIHVDINNEVPGLVYRTDLEIQAEAKSFLQQLIELSQATDLSADTVVRIEKRGSDLAALKNTTPKFNNIHDMAADSSPIKPQRLMAELDKFAHGKAINFFIDMGNCTGFFNHYTQIDPPNRVFAPYGFSSMGWANAAVIGGKVGDPERINIAISGDGAFLMNGVEVQSAARHRIGAVYLILFDNHYGTVHHGEMSVMNDLSKMDDNYYCLGEPDLTMFAKSLGAEAYYIEKPEEIIPSLEKACERADSEKKPQVIVFKIDHKEKAPFGGRYNLVKPSK</sequence>
<dbReference type="EMBL" id="QJPH01000382">
    <property type="protein sequence ID" value="PZN75579.1"/>
    <property type="molecule type" value="Genomic_DNA"/>
</dbReference>
<dbReference type="PANTHER" id="PTHR18968:SF167">
    <property type="entry name" value="ACETOLACTATE SYNTHASE LARGE SUBUNIT ILVB2-RELATED"/>
    <property type="match status" value="1"/>
</dbReference>
<feature type="domain" description="Thiamine pyrophosphate enzyme central" evidence="4">
    <location>
        <begin position="213"/>
        <end position="352"/>
    </location>
</feature>
<gene>
    <name evidence="7" type="ORF">DM484_18395</name>
</gene>
<dbReference type="PROSITE" id="PS00187">
    <property type="entry name" value="TPP_ENZYMES"/>
    <property type="match status" value="1"/>
</dbReference>